<feature type="compositionally biased region" description="Polar residues" evidence="6">
    <location>
        <begin position="79"/>
        <end position="89"/>
    </location>
</feature>
<feature type="domain" description="Peptidase S8/S53" evidence="7">
    <location>
        <begin position="653"/>
        <end position="895"/>
    </location>
</feature>
<dbReference type="EC" id="3.4.21.62" evidence="9"/>
<feature type="region of interest" description="Disordered" evidence="6">
    <location>
        <begin position="48"/>
        <end position="91"/>
    </location>
</feature>
<comment type="caution">
    <text evidence="9">The sequence shown here is derived from an EMBL/GenBank/DDBJ whole genome shotgun (WGS) entry which is preliminary data.</text>
</comment>
<dbReference type="Pfam" id="PF22352">
    <property type="entry name" value="K319L-like_PKD"/>
    <property type="match status" value="1"/>
</dbReference>
<dbReference type="GO" id="GO:0004252">
    <property type="term" value="F:serine-type endopeptidase activity"/>
    <property type="evidence" value="ECO:0007669"/>
    <property type="project" value="UniProtKB-EC"/>
</dbReference>
<evidence type="ECO:0000313" key="9">
    <source>
        <dbReference type="EMBL" id="TVP39483.1"/>
    </source>
</evidence>
<dbReference type="PANTHER" id="PTHR43806:SF11">
    <property type="entry name" value="CEREVISIN-RELATED"/>
    <property type="match status" value="1"/>
</dbReference>
<dbReference type="RefSeq" id="WP_144733751.1">
    <property type="nucleotide sequence ID" value="NZ_ML675590.1"/>
</dbReference>
<dbReference type="Proteomes" id="UP000315289">
    <property type="component" value="Unassembled WGS sequence"/>
</dbReference>
<dbReference type="OrthoDB" id="27270at2157"/>
<evidence type="ECO:0000256" key="3">
    <source>
        <dbReference type="ARBA" id="ARBA00022801"/>
    </source>
</evidence>
<dbReference type="InterPro" id="IPR000209">
    <property type="entry name" value="Peptidase_S8/S53_dom"/>
</dbReference>
<dbReference type="PROSITE" id="PS00138">
    <property type="entry name" value="SUBTILASE_SER"/>
    <property type="match status" value="1"/>
</dbReference>
<keyword evidence="10" id="KW-1185">Reference proteome</keyword>
<evidence type="ECO:0000256" key="5">
    <source>
        <dbReference type="RuleBase" id="RU003355"/>
    </source>
</evidence>
<keyword evidence="4 5" id="KW-0720">Serine protease</keyword>
<dbReference type="GO" id="GO:0006508">
    <property type="term" value="P:proteolysis"/>
    <property type="evidence" value="ECO:0007669"/>
    <property type="project" value="UniProtKB-KW"/>
</dbReference>
<evidence type="ECO:0000256" key="6">
    <source>
        <dbReference type="SAM" id="MobiDB-lite"/>
    </source>
</evidence>
<gene>
    <name evidence="9" type="ORF">NARC_150077</name>
</gene>
<organism evidence="9 10">
    <name type="scientific">Candidatus Nitrosocosmicus arcticus</name>
    <dbReference type="NCBI Taxonomy" id="2035267"/>
    <lineage>
        <taxon>Archaea</taxon>
        <taxon>Nitrososphaerota</taxon>
        <taxon>Nitrososphaeria</taxon>
        <taxon>Nitrososphaerales</taxon>
        <taxon>Nitrososphaeraceae</taxon>
        <taxon>Candidatus Nitrosocosmicus</taxon>
    </lineage>
</organism>
<protein>
    <submittedName>
        <fullName evidence="9">Subtilisin-like serine protease</fullName>
        <ecNumber evidence="9">3.4.21.62</ecNumber>
    </submittedName>
</protein>
<dbReference type="PROSITE" id="PS00136">
    <property type="entry name" value="SUBTILASE_ASP"/>
    <property type="match status" value="1"/>
</dbReference>
<keyword evidence="2 5" id="KW-0645">Protease</keyword>
<dbReference type="EMBL" id="VOAH01000015">
    <property type="protein sequence ID" value="TVP39483.1"/>
    <property type="molecule type" value="Genomic_DNA"/>
</dbReference>
<dbReference type="InterPro" id="IPR013783">
    <property type="entry name" value="Ig-like_fold"/>
</dbReference>
<dbReference type="Gene3D" id="2.60.40.10">
    <property type="entry name" value="Immunoglobulins"/>
    <property type="match status" value="3"/>
</dbReference>
<feature type="region of interest" description="Disordered" evidence="6">
    <location>
        <begin position="383"/>
        <end position="414"/>
    </location>
</feature>
<evidence type="ECO:0000256" key="1">
    <source>
        <dbReference type="ARBA" id="ARBA00011073"/>
    </source>
</evidence>
<dbReference type="InterPro" id="IPR022398">
    <property type="entry name" value="Peptidase_S8_His-AS"/>
</dbReference>
<evidence type="ECO:0000313" key="10">
    <source>
        <dbReference type="Proteomes" id="UP000315289"/>
    </source>
</evidence>
<accession>A0A557SS89</accession>
<dbReference type="GO" id="GO:0005615">
    <property type="term" value="C:extracellular space"/>
    <property type="evidence" value="ECO:0007669"/>
    <property type="project" value="TreeGrafter"/>
</dbReference>
<keyword evidence="3 5" id="KW-0378">Hydrolase</keyword>
<dbReference type="PANTHER" id="PTHR43806">
    <property type="entry name" value="PEPTIDASE S8"/>
    <property type="match status" value="1"/>
</dbReference>
<reference evidence="9 10" key="1">
    <citation type="journal article" date="2019" name="Front. Microbiol.">
        <title>Ammonia Oxidation by the Arctic Terrestrial Thaumarchaeote Candidatus Nitrosocosmicus arcticus Is Stimulated by Increasing Temperatures.</title>
        <authorList>
            <person name="Alves R.J.E."/>
            <person name="Kerou M."/>
            <person name="Zappe A."/>
            <person name="Bittner R."/>
            <person name="Abby S.S."/>
            <person name="Schmidt H.A."/>
            <person name="Pfeifer K."/>
            <person name="Schleper C."/>
        </authorList>
    </citation>
    <scope>NUCLEOTIDE SEQUENCE [LARGE SCALE GENOMIC DNA]</scope>
    <source>
        <strain evidence="9 10">Kfb</strain>
    </source>
</reference>
<dbReference type="InterPro" id="IPR050131">
    <property type="entry name" value="Peptidase_S8_subtilisin-like"/>
</dbReference>
<evidence type="ECO:0000256" key="4">
    <source>
        <dbReference type="ARBA" id="ARBA00022825"/>
    </source>
</evidence>
<evidence type="ECO:0000259" key="8">
    <source>
        <dbReference type="Pfam" id="PF02010"/>
    </source>
</evidence>
<dbReference type="InterPro" id="IPR015500">
    <property type="entry name" value="Peptidase_S8_subtilisin-rel"/>
</dbReference>
<name>A0A557SS89_9ARCH</name>
<evidence type="ECO:0000256" key="2">
    <source>
        <dbReference type="ARBA" id="ARBA00022670"/>
    </source>
</evidence>
<proteinExistence type="inferred from homology"/>
<dbReference type="InterPro" id="IPR023828">
    <property type="entry name" value="Peptidase_S8_Ser-AS"/>
</dbReference>
<dbReference type="AlphaFoldDB" id="A0A557SS89"/>
<dbReference type="PROSITE" id="PS51892">
    <property type="entry name" value="SUBTILASE"/>
    <property type="match status" value="1"/>
</dbReference>
<dbReference type="Gene3D" id="3.40.50.200">
    <property type="entry name" value="Peptidase S8/S53 domain"/>
    <property type="match status" value="1"/>
</dbReference>
<feature type="compositionally biased region" description="Pro residues" evidence="6">
    <location>
        <begin position="399"/>
        <end position="411"/>
    </location>
</feature>
<dbReference type="PRINTS" id="PR00723">
    <property type="entry name" value="SUBTILISIN"/>
</dbReference>
<evidence type="ECO:0000259" key="7">
    <source>
        <dbReference type="Pfam" id="PF00082"/>
    </source>
</evidence>
<sequence>MFNRIFLVALFFILFFSLINTFHFYPFLPFKAIGDLEVSLAFGATRNSETEVDEGDNSNSSTGSSPEIIRETEVDEGDNSNSSTGSSPEIISPIADAGTDITVQNNVLIQLDGSKSYDPNNYGDDSVRPSLNFDWTQTGGPDVILNNPTSANPTFTSPQVEEETRLTFQLVVSSDTATSEPDSVAVTVTPPTVILKPIADAGTDITVQNNVLIQLDGSKSYDPNNYGDDSVRPSLNFDWTQTGGPDVILNNPTSANPTFTSPQVEEETRLTFQLVVSSDTATSEPDSVAVTVTPPTVILKPIADAGTDITVQNNVLIQLDGSKSYDPNNYGDDSVRPSLNFDWTQTGGPDVILNNPTSANPTFTSPQVEEETRLTFQLVVSSDTATSEPDSVAVTVTPDTPPETPDTPPETPDTQEFQTIVKNCGTDPTEIFTGGSLTIVTDQDFSQVFKITPNPYTSKNSLYFVNNDFFDCDSNKSVISLNGLNYSWYTVEILDQYNANNTKTFDISINENFSFPQIYVFDRAFVPNLIYEPIRSQFIIWLNESVTTNAALTSQDYVQNGEIKFVFKNPPGFVINMNNSGQLNERDFMNKLSKDPRIFAINQDLNGKIASFKYNNQTVPDSLERINANVLNITSEILRGASPNQSSSLDFSNVDIAILDTGISLDHPDLNVYKNVSFIEGTLTGDDDLGHGSHIAGIAAAKDNSIGILGVAPGAKLWAIKICDVNGNCPLSSQIKGIQYVNEHADEIDIVNLSIENPPSNKLDKAINESLSKGLIYVVAAGNSNINTSLTSPARIPGVIAVSAISDSDGECGGRGNDTIGGPDDYAATFSNYGNSIDFAAPGVNVFSTYKGDGYAFDSGTSMASPVVAGQAALYKSFKPNATSAEVISTLLNSSIPFTTPCAGVNHGHFQDAQNYHKEPLIYRLSIPEVGVITNPYQ</sequence>
<dbReference type="InterPro" id="IPR002859">
    <property type="entry name" value="PKD/REJ-like"/>
</dbReference>
<dbReference type="Pfam" id="PF02010">
    <property type="entry name" value="REJ"/>
    <property type="match status" value="1"/>
</dbReference>
<dbReference type="Pfam" id="PF00082">
    <property type="entry name" value="Peptidase_S8"/>
    <property type="match status" value="1"/>
</dbReference>
<comment type="similarity">
    <text evidence="1 5">Belongs to the peptidase S8 family.</text>
</comment>
<dbReference type="PROSITE" id="PS00137">
    <property type="entry name" value="SUBTILASE_HIS"/>
    <property type="match status" value="1"/>
</dbReference>
<dbReference type="SUPFAM" id="SSF52743">
    <property type="entry name" value="Subtilisin-like"/>
    <property type="match status" value="1"/>
</dbReference>
<feature type="domain" description="PKD/REJ-like" evidence="8">
    <location>
        <begin position="270"/>
        <end position="403"/>
    </location>
</feature>
<dbReference type="InterPro" id="IPR023827">
    <property type="entry name" value="Peptidase_S8_Asp-AS"/>
</dbReference>
<dbReference type="InterPro" id="IPR036852">
    <property type="entry name" value="Peptidase_S8/S53_dom_sf"/>
</dbReference>